<name>A0ABY9WRM1_9BACT</name>
<accession>A0ABY9WRM1</accession>
<dbReference type="Pfam" id="PF02625">
    <property type="entry name" value="XdhC_CoxI"/>
    <property type="match status" value="1"/>
</dbReference>
<evidence type="ECO:0000259" key="2">
    <source>
        <dbReference type="Pfam" id="PF13478"/>
    </source>
</evidence>
<dbReference type="RefSeq" id="WP_395821402.1">
    <property type="nucleotide sequence ID" value="NZ_CP043494.1"/>
</dbReference>
<evidence type="ECO:0000313" key="3">
    <source>
        <dbReference type="EMBL" id="WNG45814.1"/>
    </source>
</evidence>
<dbReference type="PANTHER" id="PTHR30388">
    <property type="entry name" value="ALDEHYDE OXIDOREDUCTASE MOLYBDENUM COFACTOR ASSEMBLY PROTEIN"/>
    <property type="match status" value="1"/>
</dbReference>
<proteinExistence type="predicted"/>
<dbReference type="InterPro" id="IPR027051">
    <property type="entry name" value="XdhC_Rossmann_dom"/>
</dbReference>
<gene>
    <name evidence="3" type="ORF">F0U60_18125</name>
</gene>
<dbReference type="Gene3D" id="3.40.50.720">
    <property type="entry name" value="NAD(P)-binding Rossmann-like Domain"/>
    <property type="match status" value="1"/>
</dbReference>
<reference evidence="3 4" key="1">
    <citation type="submission" date="2019-08" db="EMBL/GenBank/DDBJ databases">
        <title>Archangium and Cystobacter genomes.</title>
        <authorList>
            <person name="Chen I.-C.K."/>
            <person name="Wielgoss S."/>
        </authorList>
    </citation>
    <scope>NUCLEOTIDE SEQUENCE [LARGE SCALE GENOMIC DNA]</scope>
    <source>
        <strain evidence="3 4">Cbm 6</strain>
    </source>
</reference>
<dbReference type="EMBL" id="CP043494">
    <property type="protein sequence ID" value="WNG45814.1"/>
    <property type="molecule type" value="Genomic_DNA"/>
</dbReference>
<sequence>MSVSELLAIMEGAAAAREPLVLGTLVRTSGSTYRRAGARLLITKEGVPVGLISGGCLEPQIAKTAREVLATGASRRLRFDMTGENDGLIGFGLGCRGALDVLLEKIEPWRLNAETRRLLCGMNSAEAPRALVTAFEAPPALQGLLGTVLEKEGDADAPSSAMALREAAHGLAREALATDRPLVRALQLPEGGIECFVDLVPPAVHLTIYGAGPDAVPLVSIARQLDWRVTVVDHRPAMCDPARFPGAERVVHAHPENVVPHVPTGRHSAVVVMSHNYFADLRLLPILLKLDVAYVGLLGPRRRGEQLLREMADEFVPTPEQLARLYSPVGLKLGGDTPAAIALSIAAEIQAVLSQSEGAHLRQHDGPIHLSQPEETHRKSA</sequence>
<feature type="domain" description="XdhC- CoxI" evidence="1">
    <location>
        <begin position="14"/>
        <end position="80"/>
    </location>
</feature>
<dbReference type="InterPro" id="IPR003777">
    <property type="entry name" value="XdhC_CoxI"/>
</dbReference>
<protein>
    <submittedName>
        <fullName evidence="3">XdhC family protein</fullName>
    </submittedName>
</protein>
<dbReference type="Pfam" id="PF13478">
    <property type="entry name" value="XdhC_C"/>
    <property type="match status" value="1"/>
</dbReference>
<evidence type="ECO:0000313" key="4">
    <source>
        <dbReference type="Proteomes" id="UP001611383"/>
    </source>
</evidence>
<dbReference type="Proteomes" id="UP001611383">
    <property type="component" value="Chromosome"/>
</dbReference>
<feature type="domain" description="XdhC Rossmann" evidence="2">
    <location>
        <begin position="206"/>
        <end position="349"/>
    </location>
</feature>
<dbReference type="InterPro" id="IPR052698">
    <property type="entry name" value="MoCofactor_Util/Proc"/>
</dbReference>
<organism evidence="3 4">
    <name type="scientific">Archangium minus</name>
    <dbReference type="NCBI Taxonomy" id="83450"/>
    <lineage>
        <taxon>Bacteria</taxon>
        <taxon>Pseudomonadati</taxon>
        <taxon>Myxococcota</taxon>
        <taxon>Myxococcia</taxon>
        <taxon>Myxococcales</taxon>
        <taxon>Cystobacterineae</taxon>
        <taxon>Archangiaceae</taxon>
        <taxon>Archangium</taxon>
    </lineage>
</organism>
<dbReference type="PANTHER" id="PTHR30388:SF6">
    <property type="entry name" value="XANTHINE DEHYDROGENASE SUBUNIT A-RELATED"/>
    <property type="match status" value="1"/>
</dbReference>
<evidence type="ECO:0000259" key="1">
    <source>
        <dbReference type="Pfam" id="PF02625"/>
    </source>
</evidence>
<keyword evidence="4" id="KW-1185">Reference proteome</keyword>